<feature type="compositionally biased region" description="Basic residues" evidence="1">
    <location>
        <begin position="442"/>
        <end position="452"/>
    </location>
</feature>
<evidence type="ECO:0000313" key="3">
    <source>
        <dbReference type="Proteomes" id="UP000800041"/>
    </source>
</evidence>
<evidence type="ECO:0000313" key="2">
    <source>
        <dbReference type="EMBL" id="KAF1992526.1"/>
    </source>
</evidence>
<dbReference type="GO" id="GO:0005840">
    <property type="term" value="C:ribosome"/>
    <property type="evidence" value="ECO:0007669"/>
    <property type="project" value="UniProtKB-KW"/>
</dbReference>
<feature type="region of interest" description="Disordered" evidence="1">
    <location>
        <begin position="413"/>
        <end position="452"/>
    </location>
</feature>
<keyword evidence="3" id="KW-1185">Reference proteome</keyword>
<keyword evidence="2" id="KW-0689">Ribosomal protein</keyword>
<dbReference type="AlphaFoldDB" id="A0A6G1HH15"/>
<dbReference type="InterPro" id="IPR028364">
    <property type="entry name" value="Ribosomal_uL1/biogenesis"/>
</dbReference>
<organism evidence="2 3">
    <name type="scientific">Aulographum hederae CBS 113979</name>
    <dbReference type="NCBI Taxonomy" id="1176131"/>
    <lineage>
        <taxon>Eukaryota</taxon>
        <taxon>Fungi</taxon>
        <taxon>Dikarya</taxon>
        <taxon>Ascomycota</taxon>
        <taxon>Pezizomycotina</taxon>
        <taxon>Dothideomycetes</taxon>
        <taxon>Pleosporomycetidae</taxon>
        <taxon>Aulographales</taxon>
        <taxon>Aulographaceae</taxon>
    </lineage>
</organism>
<dbReference type="EMBL" id="ML977137">
    <property type="protein sequence ID" value="KAF1992526.1"/>
    <property type="molecule type" value="Genomic_DNA"/>
</dbReference>
<dbReference type="OrthoDB" id="10251727at2759"/>
<dbReference type="Proteomes" id="UP000800041">
    <property type="component" value="Unassembled WGS sequence"/>
</dbReference>
<dbReference type="InterPro" id="IPR023674">
    <property type="entry name" value="Ribosomal_uL1-like"/>
</dbReference>
<feature type="compositionally biased region" description="Basic and acidic residues" evidence="1">
    <location>
        <begin position="430"/>
        <end position="441"/>
    </location>
</feature>
<gene>
    <name evidence="2" type="ORF">K402DRAFT_388178</name>
</gene>
<accession>A0A6G1HH15</accession>
<feature type="region of interest" description="Disordered" evidence="1">
    <location>
        <begin position="369"/>
        <end position="391"/>
    </location>
</feature>
<keyword evidence="2" id="KW-0687">Ribonucleoprotein</keyword>
<sequence>MAPAEITSTTVARKYKPAPSQLDPDQVHQAAKSLVKHLSSTVSENKLASGKKSLLADSDDTTSTSDDTPIWVVFTSKHYFAEKRTPKARTISLPHSFRTSPTLRICLITTDPQRMYKDLVESPSFPSDVSKRISRVISIGKLQAKYKTYEARRQLKEEHDIFLADDRLYFKLVTVLGNVFFQNGGQKRPIPVSLMGTKKREIERDSLGMPIKKKLPDGTRGSELVGEPKDVAAAIEKALHSTLVHLSPSVSTAIKAGEASFPPERLAENIKAVVDTMVEKYLPQKWSLVRSIHIKGPETTALPIWMAEELWVDDSSVLENGFKAIEQTEEQKLAEKEARSWEKKWGSKLLGDAARELLDDEEVKEIEDQQKSKKRKANRSADKVVTKKAKKEEANIDLAKEIADRKAKLKKMKRDAIEDADEVAPKKKSKVAEVEPVDEVKTKKKSKKDKAA</sequence>
<feature type="region of interest" description="Disordered" evidence="1">
    <location>
        <begin position="1"/>
        <end position="25"/>
    </location>
</feature>
<feature type="compositionally biased region" description="Polar residues" evidence="1">
    <location>
        <begin position="1"/>
        <end position="11"/>
    </location>
</feature>
<dbReference type="Gene3D" id="3.40.50.790">
    <property type="match status" value="1"/>
</dbReference>
<dbReference type="InterPro" id="IPR016095">
    <property type="entry name" value="Ribosomal_uL1_3-a/b-sand"/>
</dbReference>
<feature type="compositionally biased region" description="Basic and acidic residues" evidence="1">
    <location>
        <begin position="379"/>
        <end position="391"/>
    </location>
</feature>
<reference evidence="2" key="1">
    <citation type="journal article" date="2020" name="Stud. Mycol.">
        <title>101 Dothideomycetes genomes: a test case for predicting lifestyles and emergence of pathogens.</title>
        <authorList>
            <person name="Haridas S."/>
            <person name="Albert R."/>
            <person name="Binder M."/>
            <person name="Bloem J."/>
            <person name="Labutti K."/>
            <person name="Salamov A."/>
            <person name="Andreopoulos B."/>
            <person name="Baker S."/>
            <person name="Barry K."/>
            <person name="Bills G."/>
            <person name="Bluhm B."/>
            <person name="Cannon C."/>
            <person name="Castanera R."/>
            <person name="Culley D."/>
            <person name="Daum C."/>
            <person name="Ezra D."/>
            <person name="Gonzalez J."/>
            <person name="Henrissat B."/>
            <person name="Kuo A."/>
            <person name="Liang C."/>
            <person name="Lipzen A."/>
            <person name="Lutzoni F."/>
            <person name="Magnuson J."/>
            <person name="Mondo S."/>
            <person name="Nolan M."/>
            <person name="Ohm R."/>
            <person name="Pangilinan J."/>
            <person name="Park H.-J."/>
            <person name="Ramirez L."/>
            <person name="Alfaro M."/>
            <person name="Sun H."/>
            <person name="Tritt A."/>
            <person name="Yoshinaga Y."/>
            <person name="Zwiers L.-H."/>
            <person name="Turgeon B."/>
            <person name="Goodwin S."/>
            <person name="Spatafora J."/>
            <person name="Crous P."/>
            <person name="Grigoriev I."/>
        </authorList>
    </citation>
    <scope>NUCLEOTIDE SEQUENCE</scope>
    <source>
        <strain evidence="2">CBS 113979</strain>
    </source>
</reference>
<protein>
    <submittedName>
        <fullName evidence="2">Ribosomal protein L1</fullName>
    </submittedName>
</protein>
<evidence type="ECO:0000256" key="1">
    <source>
        <dbReference type="SAM" id="MobiDB-lite"/>
    </source>
</evidence>
<name>A0A6G1HH15_9PEZI</name>
<dbReference type="Pfam" id="PF00687">
    <property type="entry name" value="Ribosomal_L1"/>
    <property type="match status" value="1"/>
</dbReference>
<dbReference type="SUPFAM" id="SSF56808">
    <property type="entry name" value="Ribosomal protein L1"/>
    <property type="match status" value="1"/>
</dbReference>
<proteinExistence type="predicted"/>
<dbReference type="CDD" id="cd00403">
    <property type="entry name" value="Ribosomal_L1"/>
    <property type="match status" value="1"/>
</dbReference>